<dbReference type="InterPro" id="IPR000210">
    <property type="entry name" value="BTB/POZ_dom"/>
</dbReference>
<dbReference type="SUPFAM" id="SSF54695">
    <property type="entry name" value="POZ domain"/>
    <property type="match status" value="1"/>
</dbReference>
<name>A0A8E2B0B6_9APHY</name>
<dbReference type="OrthoDB" id="3164835at2759"/>
<dbReference type="InterPro" id="IPR011333">
    <property type="entry name" value="SKP1/BTB/POZ_sf"/>
</dbReference>
<dbReference type="CDD" id="cd18186">
    <property type="entry name" value="BTB_POZ_ZBTB_KLHL-like"/>
    <property type="match status" value="1"/>
</dbReference>
<protein>
    <recommendedName>
        <fullName evidence="1">BTB domain-containing protein</fullName>
    </recommendedName>
</protein>
<feature type="domain" description="BTB" evidence="1">
    <location>
        <begin position="106"/>
        <end position="171"/>
    </location>
</feature>
<evidence type="ECO:0000313" key="3">
    <source>
        <dbReference type="Proteomes" id="UP000250043"/>
    </source>
</evidence>
<evidence type="ECO:0000259" key="1">
    <source>
        <dbReference type="PROSITE" id="PS50097"/>
    </source>
</evidence>
<dbReference type="AlphaFoldDB" id="A0A8E2B0B6"/>
<reference evidence="2 3" key="1">
    <citation type="submission" date="2016-07" db="EMBL/GenBank/DDBJ databases">
        <title>Draft genome of the white-rot fungus Obba rivulosa 3A-2.</title>
        <authorList>
            <consortium name="DOE Joint Genome Institute"/>
            <person name="Miettinen O."/>
            <person name="Riley R."/>
            <person name="Acob R."/>
            <person name="Barry K."/>
            <person name="Cullen D."/>
            <person name="De Vries R."/>
            <person name="Hainaut M."/>
            <person name="Hatakka A."/>
            <person name="Henrissat B."/>
            <person name="Hilden K."/>
            <person name="Kuo R."/>
            <person name="Labutti K."/>
            <person name="Lipzen A."/>
            <person name="Makela M.R."/>
            <person name="Sandor L."/>
            <person name="Spatafora J.W."/>
            <person name="Grigoriev I.V."/>
            <person name="Hibbett D.S."/>
        </authorList>
    </citation>
    <scope>NUCLEOTIDE SEQUENCE [LARGE SCALE GENOMIC DNA]</scope>
    <source>
        <strain evidence="2 3">3A-2</strain>
    </source>
</reference>
<gene>
    <name evidence="2" type="ORF">OBBRIDRAFT_834162</name>
</gene>
<dbReference type="Pfam" id="PF00651">
    <property type="entry name" value="BTB"/>
    <property type="match status" value="1"/>
</dbReference>
<sequence>MPQLRRLLEVCIVVAPLIVPYNPAITMPVLNHPDLTLSSLIVPAEGDASIINDIERQWVDSHPGGRLDASVELNNFNSMLQDEQDPVRMHRRFACRRRLHPLIRSADAILCSCDDVDFRVHRIIVSEASPLFSATFSLPQPSISSPESSGLPDIPMAETATTLDAVLRFCYPMPNPDSATIDALIPVLEAARKYSIEITVERGRWPLRSRFLDEDPFAVFGVAYHMQVKDEAVLAAHESLKRNVPDASKLGMIPGATSGTLMHWRARCVVAAINFMHDRIEPRNCRDGEWYMSDPVYWELCTIYKDCGYHPPGYYDDQFDLRQHDFVERAIATLDKRPCGTTLIGCENVAFNILPAHIKCMRCRKKAVR</sequence>
<accession>A0A8E2B0B6</accession>
<keyword evidence="3" id="KW-1185">Reference proteome</keyword>
<dbReference type="PROSITE" id="PS50097">
    <property type="entry name" value="BTB"/>
    <property type="match status" value="1"/>
</dbReference>
<organism evidence="2 3">
    <name type="scientific">Obba rivulosa</name>
    <dbReference type="NCBI Taxonomy" id="1052685"/>
    <lineage>
        <taxon>Eukaryota</taxon>
        <taxon>Fungi</taxon>
        <taxon>Dikarya</taxon>
        <taxon>Basidiomycota</taxon>
        <taxon>Agaricomycotina</taxon>
        <taxon>Agaricomycetes</taxon>
        <taxon>Polyporales</taxon>
        <taxon>Gelatoporiaceae</taxon>
        <taxon>Obba</taxon>
    </lineage>
</organism>
<dbReference type="Proteomes" id="UP000250043">
    <property type="component" value="Unassembled WGS sequence"/>
</dbReference>
<dbReference type="EMBL" id="KV722384">
    <property type="protein sequence ID" value="OCH91505.1"/>
    <property type="molecule type" value="Genomic_DNA"/>
</dbReference>
<dbReference type="Gene3D" id="3.30.710.10">
    <property type="entry name" value="Potassium Channel Kv1.1, Chain A"/>
    <property type="match status" value="1"/>
</dbReference>
<proteinExistence type="predicted"/>
<evidence type="ECO:0000313" key="2">
    <source>
        <dbReference type="EMBL" id="OCH91505.1"/>
    </source>
</evidence>